<dbReference type="EMBL" id="LATX01000671">
    <property type="protein sequence ID" value="KTB45503.1"/>
    <property type="molecule type" value="Genomic_DNA"/>
</dbReference>
<evidence type="ECO:0000313" key="2">
    <source>
        <dbReference type="Proteomes" id="UP000054988"/>
    </source>
</evidence>
<accession>A0A0W0GAE4</accession>
<comment type="caution">
    <text evidence="1">The sequence shown here is derived from an EMBL/GenBank/DDBJ whole genome shotgun (WGS) entry which is preliminary data.</text>
</comment>
<proteinExistence type="predicted"/>
<organism evidence="1 2">
    <name type="scientific">Moniliophthora roreri</name>
    <name type="common">Frosty pod rot fungus</name>
    <name type="synonym">Monilia roreri</name>
    <dbReference type="NCBI Taxonomy" id="221103"/>
    <lineage>
        <taxon>Eukaryota</taxon>
        <taxon>Fungi</taxon>
        <taxon>Dikarya</taxon>
        <taxon>Basidiomycota</taxon>
        <taxon>Agaricomycotina</taxon>
        <taxon>Agaricomycetes</taxon>
        <taxon>Agaricomycetidae</taxon>
        <taxon>Agaricales</taxon>
        <taxon>Marasmiineae</taxon>
        <taxon>Marasmiaceae</taxon>
        <taxon>Moniliophthora</taxon>
    </lineage>
</organism>
<protein>
    <submittedName>
        <fullName evidence="1">Uncharacterized protein</fullName>
    </submittedName>
</protein>
<gene>
    <name evidence="1" type="ORF">WG66_1920</name>
</gene>
<dbReference type="AlphaFoldDB" id="A0A0W0GAE4"/>
<name>A0A0W0GAE4_MONRR</name>
<evidence type="ECO:0000313" key="1">
    <source>
        <dbReference type="EMBL" id="KTB45503.1"/>
    </source>
</evidence>
<sequence length="34" mass="3989">MLKEHLVHSEIDKNLHKPWCPKDNSFPACVPFQV</sequence>
<dbReference type="Proteomes" id="UP000054988">
    <property type="component" value="Unassembled WGS sequence"/>
</dbReference>
<reference evidence="1 2" key="1">
    <citation type="submission" date="2015-12" db="EMBL/GenBank/DDBJ databases">
        <title>Draft genome sequence of Moniliophthora roreri, the causal agent of frosty pod rot of cacao.</title>
        <authorList>
            <person name="Aime M.C."/>
            <person name="Diaz-Valderrama J.R."/>
            <person name="Kijpornyongpan T."/>
            <person name="Phillips-Mora W."/>
        </authorList>
    </citation>
    <scope>NUCLEOTIDE SEQUENCE [LARGE SCALE GENOMIC DNA]</scope>
    <source>
        <strain evidence="1 2">MCA 2952</strain>
    </source>
</reference>